<feature type="transmembrane region" description="Helical" evidence="1">
    <location>
        <begin position="120"/>
        <end position="141"/>
    </location>
</feature>
<dbReference type="EMBL" id="MCGT01000004">
    <property type="protein sequence ID" value="ORX60480.1"/>
    <property type="molecule type" value="Genomic_DNA"/>
</dbReference>
<sequence length="307" mass="34808">MEGQMPKEKPKLPTWMFPYPEIQPHERKRVIHGLHSYTRKWCACMSLRGGSTLSCLIWMALNLYPCILAFQGRSPIFSHIDSTALTIQGVVCLIFTLIAAYCLFALFVNQPGMLGVAHRSMWCIVVVFLVDFFVNIVLYGVQQDQFQDWCVGKSRSAISNEIQGNASTIVFTPHYGGSDLYNCTRLWQDEVKFSVIIFLMVSFCYVYWATCLWSYEQKIVHLFSLELQQGALEEARRAANFNSLMGMGPHPGMMNMVPSQSAHDHTMMNEASGSAMPSRHHPSDDNQRSLAQITGEAFSNLMSRLRP</sequence>
<protein>
    <submittedName>
        <fullName evidence="2">Uncharacterized protein</fullName>
    </submittedName>
</protein>
<evidence type="ECO:0000256" key="1">
    <source>
        <dbReference type="SAM" id="Phobius"/>
    </source>
</evidence>
<feature type="transmembrane region" description="Helical" evidence="1">
    <location>
        <begin position="85"/>
        <end position="108"/>
    </location>
</feature>
<evidence type="ECO:0000313" key="2">
    <source>
        <dbReference type="EMBL" id="ORX60480.1"/>
    </source>
</evidence>
<dbReference type="OrthoDB" id="2289866at2759"/>
<accession>A0A1X2GSM0</accession>
<keyword evidence="3" id="KW-1185">Reference proteome</keyword>
<keyword evidence="1" id="KW-0472">Membrane</keyword>
<feature type="transmembrane region" description="Helical" evidence="1">
    <location>
        <begin position="195"/>
        <end position="215"/>
    </location>
</feature>
<gene>
    <name evidence="2" type="ORF">DM01DRAFT_1404739</name>
</gene>
<name>A0A1X2GSM0_9FUNG</name>
<evidence type="ECO:0000313" key="3">
    <source>
        <dbReference type="Proteomes" id="UP000242146"/>
    </source>
</evidence>
<keyword evidence="1" id="KW-1133">Transmembrane helix</keyword>
<reference evidence="2 3" key="1">
    <citation type="submission" date="2016-07" db="EMBL/GenBank/DDBJ databases">
        <title>Pervasive Adenine N6-methylation of Active Genes in Fungi.</title>
        <authorList>
            <consortium name="DOE Joint Genome Institute"/>
            <person name="Mondo S.J."/>
            <person name="Dannebaum R.O."/>
            <person name="Kuo R.C."/>
            <person name="Labutti K."/>
            <person name="Haridas S."/>
            <person name="Kuo A."/>
            <person name="Salamov A."/>
            <person name="Ahrendt S.R."/>
            <person name="Lipzen A."/>
            <person name="Sullivan W."/>
            <person name="Andreopoulos W.B."/>
            <person name="Clum A."/>
            <person name="Lindquist E."/>
            <person name="Daum C."/>
            <person name="Ramamoorthy G.K."/>
            <person name="Gryganskyi A."/>
            <person name="Culley D."/>
            <person name="Magnuson J.K."/>
            <person name="James T.Y."/>
            <person name="O'Malley M.A."/>
            <person name="Stajich J.E."/>
            <person name="Spatafora J.W."/>
            <person name="Visel A."/>
            <person name="Grigoriev I.V."/>
        </authorList>
    </citation>
    <scope>NUCLEOTIDE SEQUENCE [LARGE SCALE GENOMIC DNA]</scope>
    <source>
        <strain evidence="2 3">NRRL 3301</strain>
    </source>
</reference>
<dbReference type="AlphaFoldDB" id="A0A1X2GSM0"/>
<proteinExistence type="predicted"/>
<keyword evidence="1" id="KW-0812">Transmembrane</keyword>
<feature type="transmembrane region" description="Helical" evidence="1">
    <location>
        <begin position="55"/>
        <end position="73"/>
    </location>
</feature>
<comment type="caution">
    <text evidence="2">The sequence shown here is derived from an EMBL/GenBank/DDBJ whole genome shotgun (WGS) entry which is preliminary data.</text>
</comment>
<organism evidence="2 3">
    <name type="scientific">Hesseltinella vesiculosa</name>
    <dbReference type="NCBI Taxonomy" id="101127"/>
    <lineage>
        <taxon>Eukaryota</taxon>
        <taxon>Fungi</taxon>
        <taxon>Fungi incertae sedis</taxon>
        <taxon>Mucoromycota</taxon>
        <taxon>Mucoromycotina</taxon>
        <taxon>Mucoromycetes</taxon>
        <taxon>Mucorales</taxon>
        <taxon>Cunninghamellaceae</taxon>
        <taxon>Hesseltinella</taxon>
    </lineage>
</organism>
<dbReference type="Proteomes" id="UP000242146">
    <property type="component" value="Unassembled WGS sequence"/>
</dbReference>